<dbReference type="AlphaFoldDB" id="A0AAN6S291"/>
<dbReference type="GO" id="GO:0016705">
    <property type="term" value="F:oxidoreductase activity, acting on paired donors, with incorporation or reduction of molecular oxygen"/>
    <property type="evidence" value="ECO:0007669"/>
    <property type="project" value="InterPro"/>
</dbReference>
<evidence type="ECO:0000256" key="9">
    <source>
        <dbReference type="SAM" id="Phobius"/>
    </source>
</evidence>
<dbReference type="GO" id="GO:0004497">
    <property type="term" value="F:monooxygenase activity"/>
    <property type="evidence" value="ECO:0007669"/>
    <property type="project" value="UniProtKB-KW"/>
</dbReference>
<keyword evidence="3 7" id="KW-0479">Metal-binding</keyword>
<keyword evidence="6 8" id="KW-0503">Monooxygenase</keyword>
<keyword evidence="9" id="KW-0472">Membrane</keyword>
<evidence type="ECO:0000256" key="7">
    <source>
        <dbReference type="PIRSR" id="PIRSR602403-1"/>
    </source>
</evidence>
<gene>
    <name evidence="10" type="ORF">QBC46DRAFT_391775</name>
</gene>
<feature type="binding site" description="axial binding residue" evidence="7">
    <location>
        <position position="463"/>
    </location>
    <ligand>
        <name>heme</name>
        <dbReference type="ChEBI" id="CHEBI:30413"/>
    </ligand>
    <ligandPart>
        <name>Fe</name>
        <dbReference type="ChEBI" id="CHEBI:18248"/>
    </ligandPart>
</feature>
<reference evidence="11" key="1">
    <citation type="journal article" date="2023" name="Mol. Phylogenet. Evol.">
        <title>Genome-scale phylogeny and comparative genomics of the fungal order Sordariales.</title>
        <authorList>
            <person name="Hensen N."/>
            <person name="Bonometti L."/>
            <person name="Westerberg I."/>
            <person name="Brannstrom I.O."/>
            <person name="Guillou S."/>
            <person name="Cros-Aarteil S."/>
            <person name="Calhoun S."/>
            <person name="Haridas S."/>
            <person name="Kuo A."/>
            <person name="Mondo S."/>
            <person name="Pangilinan J."/>
            <person name="Riley R."/>
            <person name="LaButti K."/>
            <person name="Andreopoulos B."/>
            <person name="Lipzen A."/>
            <person name="Chen C."/>
            <person name="Yan M."/>
            <person name="Daum C."/>
            <person name="Ng V."/>
            <person name="Clum A."/>
            <person name="Steindorff A."/>
            <person name="Ohm R.A."/>
            <person name="Martin F."/>
            <person name="Silar P."/>
            <person name="Natvig D.O."/>
            <person name="Lalanne C."/>
            <person name="Gautier V."/>
            <person name="Ament-Velasquez S.L."/>
            <person name="Kruys A."/>
            <person name="Hutchinson M.I."/>
            <person name="Powell A.J."/>
            <person name="Barry K."/>
            <person name="Miller A.N."/>
            <person name="Grigoriev I.V."/>
            <person name="Debuchy R."/>
            <person name="Gladieux P."/>
            <person name="Hiltunen Thoren M."/>
            <person name="Johannesson H."/>
        </authorList>
    </citation>
    <scope>NUCLEOTIDE SEQUENCE [LARGE SCALE GENOMIC DNA]</scope>
    <source>
        <strain evidence="11">CBS 340.73</strain>
    </source>
</reference>
<dbReference type="CDD" id="cd11041">
    <property type="entry name" value="CYP503A1-like"/>
    <property type="match status" value="1"/>
</dbReference>
<dbReference type="GO" id="GO:0005506">
    <property type="term" value="F:iron ion binding"/>
    <property type="evidence" value="ECO:0007669"/>
    <property type="project" value="InterPro"/>
</dbReference>
<dbReference type="InterPro" id="IPR036396">
    <property type="entry name" value="Cyt_P450_sf"/>
</dbReference>
<dbReference type="EMBL" id="MU853845">
    <property type="protein sequence ID" value="KAK3937790.1"/>
    <property type="molecule type" value="Genomic_DNA"/>
</dbReference>
<organism evidence="10 11">
    <name type="scientific">Diplogelasinospora grovesii</name>
    <dbReference type="NCBI Taxonomy" id="303347"/>
    <lineage>
        <taxon>Eukaryota</taxon>
        <taxon>Fungi</taxon>
        <taxon>Dikarya</taxon>
        <taxon>Ascomycota</taxon>
        <taxon>Pezizomycotina</taxon>
        <taxon>Sordariomycetes</taxon>
        <taxon>Sordariomycetidae</taxon>
        <taxon>Sordariales</taxon>
        <taxon>Diplogelasinosporaceae</taxon>
        <taxon>Diplogelasinospora</taxon>
    </lineage>
</organism>
<proteinExistence type="inferred from homology"/>
<keyword evidence="5 7" id="KW-0408">Iron</keyword>
<dbReference type="InterPro" id="IPR002403">
    <property type="entry name" value="Cyt_P450_E_grp-IV"/>
</dbReference>
<evidence type="ECO:0000313" key="11">
    <source>
        <dbReference type="Proteomes" id="UP001303473"/>
    </source>
</evidence>
<protein>
    <submittedName>
        <fullName evidence="10">Cytochrome P450</fullName>
    </submittedName>
</protein>
<dbReference type="Gene3D" id="1.10.630.10">
    <property type="entry name" value="Cytochrome P450"/>
    <property type="match status" value="1"/>
</dbReference>
<comment type="similarity">
    <text evidence="2 8">Belongs to the cytochrome P450 family.</text>
</comment>
<evidence type="ECO:0000256" key="1">
    <source>
        <dbReference type="ARBA" id="ARBA00001971"/>
    </source>
</evidence>
<evidence type="ECO:0000256" key="2">
    <source>
        <dbReference type="ARBA" id="ARBA00010617"/>
    </source>
</evidence>
<evidence type="ECO:0000256" key="5">
    <source>
        <dbReference type="ARBA" id="ARBA00023004"/>
    </source>
</evidence>
<dbReference type="PANTHER" id="PTHR46206">
    <property type="entry name" value="CYTOCHROME P450"/>
    <property type="match status" value="1"/>
</dbReference>
<feature type="transmembrane region" description="Helical" evidence="9">
    <location>
        <begin position="15"/>
        <end position="39"/>
    </location>
</feature>
<dbReference type="SUPFAM" id="SSF48264">
    <property type="entry name" value="Cytochrome P450"/>
    <property type="match status" value="1"/>
</dbReference>
<keyword evidence="9" id="KW-0812">Transmembrane</keyword>
<evidence type="ECO:0000256" key="8">
    <source>
        <dbReference type="RuleBase" id="RU000461"/>
    </source>
</evidence>
<dbReference type="InterPro" id="IPR017972">
    <property type="entry name" value="Cyt_P450_CS"/>
</dbReference>
<keyword evidence="4 8" id="KW-0560">Oxidoreductase</keyword>
<dbReference type="GO" id="GO:0020037">
    <property type="term" value="F:heme binding"/>
    <property type="evidence" value="ECO:0007669"/>
    <property type="project" value="InterPro"/>
</dbReference>
<evidence type="ECO:0000256" key="4">
    <source>
        <dbReference type="ARBA" id="ARBA00023002"/>
    </source>
</evidence>
<dbReference type="Pfam" id="PF00067">
    <property type="entry name" value="p450"/>
    <property type="match status" value="1"/>
</dbReference>
<evidence type="ECO:0000313" key="10">
    <source>
        <dbReference type="EMBL" id="KAK3937790.1"/>
    </source>
</evidence>
<dbReference type="Proteomes" id="UP001303473">
    <property type="component" value="Unassembled WGS sequence"/>
</dbReference>
<dbReference type="PANTHER" id="PTHR46206:SF7">
    <property type="entry name" value="P450, PUTATIVE (EUROFUNG)-RELATED"/>
    <property type="match status" value="1"/>
</dbReference>
<sequence>MALAASYTQVLSDPVVLVSILAAISVAFIAPNLLSYWALGKYPLNGGQYGSYPKRLMAFISHAEQMYGEGYGKFKNAVYRMTTADGERLIVPNTYLDELRQRPDSEINNAKALKMAIEGRYTGMSADSPFLNHVVKADLTRNLPRINPRLSEEVDRSVKTELPPCEDWTPIVINQALLRIVAIVSGHIFLGPELCRREEYLHASINYTVDVFKAVRALKKWPTVIRPFGAWFTPELASIKEHKQRAKEFLIPIIQERRAMMARGEEMPDDMLQWMLEKSVPGHNPTTETKMEDDAEMAFLQLTLSMAAIHTTSMTATHILYDIAAHPEIISDLRDEIKTVLKETDGVMSTHALFQMKLLDSVMRESQRVNPLSMARFARYVEKPITLRDGTNLPAGVVIEAPHVAITMDPEFYPEPEKFDPYRFYRIRTGEAADPIGYKNTEQYQFVTVTKENMGFGYGRHACPGRFFAANEIKLIMARLLLDYDVKMPEGQTARYKNLVVGPSVIPDPKREILLKRVTY</sequence>
<keyword evidence="7 8" id="KW-0349">Heme</keyword>
<accession>A0AAN6S291</accession>
<dbReference type="InterPro" id="IPR001128">
    <property type="entry name" value="Cyt_P450"/>
</dbReference>
<name>A0AAN6S291_9PEZI</name>
<dbReference type="PROSITE" id="PS00086">
    <property type="entry name" value="CYTOCHROME_P450"/>
    <property type="match status" value="1"/>
</dbReference>
<evidence type="ECO:0000256" key="6">
    <source>
        <dbReference type="ARBA" id="ARBA00023033"/>
    </source>
</evidence>
<keyword evidence="9" id="KW-1133">Transmembrane helix</keyword>
<evidence type="ECO:0000256" key="3">
    <source>
        <dbReference type="ARBA" id="ARBA00022723"/>
    </source>
</evidence>
<keyword evidence="11" id="KW-1185">Reference proteome</keyword>
<comment type="cofactor">
    <cofactor evidence="1 7">
        <name>heme</name>
        <dbReference type="ChEBI" id="CHEBI:30413"/>
    </cofactor>
</comment>
<comment type="caution">
    <text evidence="10">The sequence shown here is derived from an EMBL/GenBank/DDBJ whole genome shotgun (WGS) entry which is preliminary data.</text>
</comment>
<dbReference type="PRINTS" id="PR00465">
    <property type="entry name" value="EP450IV"/>
</dbReference>